<evidence type="ECO:0000313" key="4">
    <source>
        <dbReference type="Proteomes" id="UP000199400"/>
    </source>
</evidence>
<feature type="region of interest" description="Disordered" evidence="1">
    <location>
        <begin position="116"/>
        <end position="135"/>
    </location>
</feature>
<dbReference type="Proteomes" id="UP000199400">
    <property type="component" value="Unassembled WGS sequence"/>
</dbReference>
<dbReference type="STRING" id="54.SAMN02745121_08187"/>
<dbReference type="AlphaFoldDB" id="A0A1I2HWZ7"/>
<keyword evidence="4" id="KW-1185">Reference proteome</keyword>
<keyword evidence="2" id="KW-0472">Membrane</keyword>
<evidence type="ECO:0000313" key="3">
    <source>
        <dbReference type="EMBL" id="SFF32871.1"/>
    </source>
</evidence>
<reference evidence="4" key="1">
    <citation type="submission" date="2016-10" db="EMBL/GenBank/DDBJ databases">
        <authorList>
            <person name="Varghese N."/>
            <person name="Submissions S."/>
        </authorList>
    </citation>
    <scope>NUCLEOTIDE SEQUENCE [LARGE SCALE GENOMIC DNA]</scope>
    <source>
        <strain evidence="4">ATCC 25963</strain>
    </source>
</reference>
<feature type="transmembrane region" description="Helical" evidence="2">
    <location>
        <begin position="31"/>
        <end position="54"/>
    </location>
</feature>
<dbReference type="EMBL" id="FOMX01000047">
    <property type="protein sequence ID" value="SFF32871.1"/>
    <property type="molecule type" value="Genomic_DNA"/>
</dbReference>
<proteinExistence type="predicted"/>
<sequence>MESEEALDPHKIAPYRPLPPQRWGLLPTDQFWSHAALTPISLIFWAGAAVFFTFFDLFALVWWQQALAWMVFWWVWAGLVERFTRRFLASRRVRALASPRTDMPVGLEEAAVEAPTDGPTALSEPLSAPSQPPVTARTPGSRLVLVQRAESWELAYERLFGRGAGVAQFAFNLAFGLAIFHPSWFVKLLGILAFLGAARGVGAWERRQAMTGEPKPIPALPPLQAARPGRGSRGSGS</sequence>
<organism evidence="3 4">
    <name type="scientific">Nannocystis exedens</name>
    <dbReference type="NCBI Taxonomy" id="54"/>
    <lineage>
        <taxon>Bacteria</taxon>
        <taxon>Pseudomonadati</taxon>
        <taxon>Myxococcota</taxon>
        <taxon>Polyangia</taxon>
        <taxon>Nannocystales</taxon>
        <taxon>Nannocystaceae</taxon>
        <taxon>Nannocystis</taxon>
    </lineage>
</organism>
<keyword evidence="2" id="KW-0812">Transmembrane</keyword>
<keyword evidence="2" id="KW-1133">Transmembrane helix</keyword>
<evidence type="ECO:0000256" key="2">
    <source>
        <dbReference type="SAM" id="Phobius"/>
    </source>
</evidence>
<feature type="transmembrane region" description="Helical" evidence="2">
    <location>
        <begin position="184"/>
        <end position="202"/>
    </location>
</feature>
<feature type="transmembrane region" description="Helical" evidence="2">
    <location>
        <begin position="159"/>
        <end position="178"/>
    </location>
</feature>
<name>A0A1I2HWZ7_9BACT</name>
<dbReference type="RefSeq" id="WP_096328056.1">
    <property type="nucleotide sequence ID" value="NZ_FOMX01000047.1"/>
</dbReference>
<gene>
    <name evidence="3" type="ORF">SAMN02745121_08187</name>
</gene>
<feature type="transmembrane region" description="Helical" evidence="2">
    <location>
        <begin position="66"/>
        <end position="84"/>
    </location>
</feature>
<feature type="region of interest" description="Disordered" evidence="1">
    <location>
        <begin position="212"/>
        <end position="237"/>
    </location>
</feature>
<evidence type="ECO:0000256" key="1">
    <source>
        <dbReference type="SAM" id="MobiDB-lite"/>
    </source>
</evidence>
<protein>
    <submittedName>
        <fullName evidence="3">Uncharacterized protein</fullName>
    </submittedName>
</protein>
<accession>A0A1I2HWZ7</accession>